<dbReference type="PANTHER" id="PTHR10151:SF120">
    <property type="entry name" value="BIS(5'-ADENOSYL)-TRIPHOSPHATASE"/>
    <property type="match status" value="1"/>
</dbReference>
<name>A0A919CAH4_9ACTN</name>
<evidence type="ECO:0008006" key="4">
    <source>
        <dbReference type="Google" id="ProtNLM"/>
    </source>
</evidence>
<dbReference type="InterPro" id="IPR006311">
    <property type="entry name" value="TAT_signal"/>
</dbReference>
<reference evidence="2" key="2">
    <citation type="submission" date="2020-09" db="EMBL/GenBank/DDBJ databases">
        <authorList>
            <person name="Sun Q."/>
            <person name="Ohkuma M."/>
        </authorList>
    </citation>
    <scope>NUCLEOTIDE SEQUENCE</scope>
    <source>
        <strain evidence="2">JCM 4637</strain>
    </source>
</reference>
<dbReference type="EMBL" id="BMVC01000006">
    <property type="protein sequence ID" value="GHC95566.1"/>
    <property type="molecule type" value="Genomic_DNA"/>
</dbReference>
<feature type="chain" id="PRO_5037966624" description="Nucleotide pyrophosphatase" evidence="1">
    <location>
        <begin position="30"/>
        <end position="519"/>
    </location>
</feature>
<protein>
    <recommendedName>
        <fullName evidence="4">Nucleotide pyrophosphatase</fullName>
    </recommendedName>
</protein>
<dbReference type="InterPro" id="IPR017850">
    <property type="entry name" value="Alkaline_phosphatase_core_sf"/>
</dbReference>
<dbReference type="PROSITE" id="PS51318">
    <property type="entry name" value="TAT"/>
    <property type="match status" value="1"/>
</dbReference>
<gene>
    <name evidence="2" type="ORF">GCM10010334_35010</name>
</gene>
<evidence type="ECO:0000256" key="1">
    <source>
        <dbReference type="SAM" id="SignalP"/>
    </source>
</evidence>
<proteinExistence type="predicted"/>
<dbReference type="Pfam" id="PF01663">
    <property type="entry name" value="Phosphodiest"/>
    <property type="match status" value="1"/>
</dbReference>
<dbReference type="Gene3D" id="3.40.720.10">
    <property type="entry name" value="Alkaline Phosphatase, subunit A"/>
    <property type="match status" value="1"/>
</dbReference>
<sequence length="519" mass="55754">MSRRTVLAGTATAAAAVAVSGGLALPAQAAPAAAAADVPKLPNGTSRNKVLVVGMDGLRYDRIAAAQAPTFKSLIAKGTFATSLLYSPPTAQTSSGPGWSTVSTGVWPDKHGVVDNSFKGKNYAQYPGFLARLREVKPELSTFAAIDWKPLDSEGTVTAGASAKLAFDGDADGYDGHDATIAAAAESILRDQNPDVCFIYFGNTDIIAHGSGAISPRYLQEIDLYDGYIGRMLAAIKARKSYHRERWTILLTTDHGHADKGGHGGPSIEERRVFTIAQGPGIPVGAKPINTRHVDTVATVFHALGITPKPEWGLDGKPLQRPFADGFDASYPLLKPAVDETGTPKEVLGFTHTPAGGWTIDNSRMPETGGVEEWRGWTLTTDEFWTRADKAQGREGFTRGRGVIAVADPDEWDDKGNPSKDIEFDSTLVSPAYRVARKSSVTLTYFSHYLQDGTQRGDVLVSFDGAADQLVKNYAADAKNTSEKLTIAVPKGARTVRVKFRMRDARNSWFWAVDNVQIG</sequence>
<reference evidence="2" key="1">
    <citation type="journal article" date="2014" name="Int. J. Syst. Evol. Microbiol.">
        <title>Complete genome sequence of Corynebacterium casei LMG S-19264T (=DSM 44701T), isolated from a smear-ripened cheese.</title>
        <authorList>
            <consortium name="US DOE Joint Genome Institute (JGI-PGF)"/>
            <person name="Walter F."/>
            <person name="Albersmeier A."/>
            <person name="Kalinowski J."/>
            <person name="Ruckert C."/>
        </authorList>
    </citation>
    <scope>NUCLEOTIDE SEQUENCE</scope>
    <source>
        <strain evidence="2">JCM 4637</strain>
    </source>
</reference>
<keyword evidence="1" id="KW-0732">Signal</keyword>
<dbReference type="GO" id="GO:0016787">
    <property type="term" value="F:hydrolase activity"/>
    <property type="evidence" value="ECO:0007669"/>
    <property type="project" value="UniProtKB-ARBA"/>
</dbReference>
<evidence type="ECO:0000313" key="2">
    <source>
        <dbReference type="EMBL" id="GHC95566.1"/>
    </source>
</evidence>
<dbReference type="AlphaFoldDB" id="A0A919CAH4"/>
<comment type="caution">
    <text evidence="2">The sequence shown here is derived from an EMBL/GenBank/DDBJ whole genome shotgun (WGS) entry which is preliminary data.</text>
</comment>
<dbReference type="Gene3D" id="2.60.120.200">
    <property type="match status" value="1"/>
</dbReference>
<dbReference type="SUPFAM" id="SSF53649">
    <property type="entry name" value="Alkaline phosphatase-like"/>
    <property type="match status" value="1"/>
</dbReference>
<evidence type="ECO:0000313" key="3">
    <source>
        <dbReference type="Proteomes" id="UP000638353"/>
    </source>
</evidence>
<accession>A0A919CAH4</accession>
<dbReference type="PANTHER" id="PTHR10151">
    <property type="entry name" value="ECTONUCLEOTIDE PYROPHOSPHATASE/PHOSPHODIESTERASE"/>
    <property type="match status" value="1"/>
</dbReference>
<dbReference type="InterPro" id="IPR002591">
    <property type="entry name" value="Phosphodiest/P_Trfase"/>
</dbReference>
<feature type="signal peptide" evidence="1">
    <location>
        <begin position="1"/>
        <end position="29"/>
    </location>
</feature>
<dbReference type="Proteomes" id="UP000638353">
    <property type="component" value="Unassembled WGS sequence"/>
</dbReference>
<organism evidence="2 3">
    <name type="scientific">Streptomyces finlayi</name>
    <dbReference type="NCBI Taxonomy" id="67296"/>
    <lineage>
        <taxon>Bacteria</taxon>
        <taxon>Bacillati</taxon>
        <taxon>Actinomycetota</taxon>
        <taxon>Actinomycetes</taxon>
        <taxon>Kitasatosporales</taxon>
        <taxon>Streptomycetaceae</taxon>
        <taxon>Streptomyces</taxon>
    </lineage>
</organism>